<dbReference type="PANTHER" id="PTHR30349">
    <property type="entry name" value="PHAGE INTEGRASE-RELATED"/>
    <property type="match status" value="1"/>
</dbReference>
<keyword evidence="6 10" id="KW-0229">DNA integration</keyword>
<dbReference type="PROSITE" id="PS51900">
    <property type="entry name" value="CB"/>
    <property type="match status" value="1"/>
</dbReference>
<accession>A0A840CZE4</accession>
<evidence type="ECO:0000259" key="12">
    <source>
        <dbReference type="PROSITE" id="PS51900"/>
    </source>
</evidence>
<dbReference type="NCBIfam" id="NF001399">
    <property type="entry name" value="PRK00283.1"/>
    <property type="match status" value="1"/>
</dbReference>
<comment type="subunit">
    <text evidence="10">Forms a cyclic heterotetrameric complex composed of two molecules of XerC and two molecules of XerD.</text>
</comment>
<dbReference type="GO" id="GO:0005737">
    <property type="term" value="C:cytoplasm"/>
    <property type="evidence" value="ECO:0007669"/>
    <property type="project" value="UniProtKB-SubCell"/>
</dbReference>
<dbReference type="NCBIfam" id="TIGR02225">
    <property type="entry name" value="recomb_XerD"/>
    <property type="match status" value="1"/>
</dbReference>
<evidence type="ECO:0000256" key="10">
    <source>
        <dbReference type="HAMAP-Rule" id="MF_01808"/>
    </source>
</evidence>
<dbReference type="InterPro" id="IPR010998">
    <property type="entry name" value="Integrase_recombinase_N"/>
</dbReference>
<evidence type="ECO:0000256" key="4">
    <source>
        <dbReference type="ARBA" id="ARBA00022618"/>
    </source>
</evidence>
<dbReference type="PROSITE" id="PS51898">
    <property type="entry name" value="TYR_RECOMBINASE"/>
    <property type="match status" value="1"/>
</dbReference>
<dbReference type="InterPro" id="IPR044068">
    <property type="entry name" value="CB"/>
</dbReference>
<feature type="active site" evidence="10">
    <location>
        <position position="279"/>
    </location>
</feature>
<dbReference type="InterPro" id="IPR050090">
    <property type="entry name" value="Tyrosine_recombinase_XerCD"/>
</dbReference>
<dbReference type="InterPro" id="IPR013762">
    <property type="entry name" value="Integrase-like_cat_sf"/>
</dbReference>
<comment type="function">
    <text evidence="10">Site-specific tyrosine recombinase, which acts by catalyzing the cutting and rejoining of the recombining DNA molecules. The XerC-XerD complex is essential to convert dimers of the bacterial chromosome into monomers to permit their segregation at cell division. It also contributes to the segregational stability of plasmids.</text>
</comment>
<reference evidence="13" key="1">
    <citation type="submission" date="2020-08" db="EMBL/GenBank/DDBJ databases">
        <title>Genomic Encyclopedia of Type Strains, Phase IV (KMG-IV): sequencing the most valuable type-strain genomes for metagenomic binning, comparative biology and taxonomic classification.</title>
        <authorList>
            <person name="Goeker M."/>
        </authorList>
    </citation>
    <scope>NUCLEOTIDE SEQUENCE [LARGE SCALE GENOMIC DNA]</scope>
    <source>
        <strain evidence="13">DSM 105720</strain>
    </source>
</reference>
<dbReference type="GO" id="GO:0051301">
    <property type="term" value="P:cell division"/>
    <property type="evidence" value="ECO:0007669"/>
    <property type="project" value="UniProtKB-KW"/>
</dbReference>
<sequence length="319" mass="36825">MEINEKKQKKDAQEQIIKKYQQYLKLEKSLSSHTLDAYLTDLDKLLSFLTLEGVDVLEVCLADLQSFSAGLHDIGIHPRSQARILSGIKSFFRFLILEDFIKADPSELLDSPRIGFKLPEVLTIEEIDNIISCVDLSKVEGQRNRAILETLYSCGLRVSELTNLKLSDLYFEEGFIKVDGKGNKQRLVPISPRAIREIQLYFMDRNQIEIKKNYEDFVFISQRRGKPLSRIMIFHLIKELAVTAQITKNISPHTFRHSFATHLLEGGANLRAIQSMLGHESITTTEIYTHIDRNMLRSEIIEHHPRNIKYRAEKGNDFH</sequence>
<dbReference type="AlphaFoldDB" id="A0A840CZE4"/>
<evidence type="ECO:0000259" key="11">
    <source>
        <dbReference type="PROSITE" id="PS51898"/>
    </source>
</evidence>
<feature type="active site" evidence="10">
    <location>
        <position position="181"/>
    </location>
</feature>
<evidence type="ECO:0000256" key="8">
    <source>
        <dbReference type="ARBA" id="ARBA00023172"/>
    </source>
</evidence>
<comment type="subcellular location">
    <subcellularLocation>
        <location evidence="1 10">Cytoplasm</location>
    </subcellularLocation>
</comment>
<evidence type="ECO:0000256" key="6">
    <source>
        <dbReference type="ARBA" id="ARBA00022908"/>
    </source>
</evidence>
<evidence type="ECO:0000256" key="1">
    <source>
        <dbReference type="ARBA" id="ARBA00004496"/>
    </source>
</evidence>
<evidence type="ECO:0000313" key="14">
    <source>
        <dbReference type="Proteomes" id="UP000560658"/>
    </source>
</evidence>
<dbReference type="SUPFAM" id="SSF56349">
    <property type="entry name" value="DNA breaking-rejoining enzymes"/>
    <property type="match status" value="1"/>
</dbReference>
<evidence type="ECO:0000256" key="5">
    <source>
        <dbReference type="ARBA" id="ARBA00022829"/>
    </source>
</evidence>
<organism evidence="13 14">
    <name type="scientific">Bacteroides reticulotermitis</name>
    <dbReference type="NCBI Taxonomy" id="1133319"/>
    <lineage>
        <taxon>Bacteria</taxon>
        <taxon>Pseudomonadati</taxon>
        <taxon>Bacteroidota</taxon>
        <taxon>Bacteroidia</taxon>
        <taxon>Bacteroidales</taxon>
        <taxon>Bacteroidaceae</taxon>
        <taxon>Bacteroides</taxon>
    </lineage>
</organism>
<dbReference type="Proteomes" id="UP000560658">
    <property type="component" value="Unassembled WGS sequence"/>
</dbReference>
<dbReference type="GO" id="GO:0003677">
    <property type="term" value="F:DNA binding"/>
    <property type="evidence" value="ECO:0007669"/>
    <property type="project" value="UniProtKB-UniRule"/>
</dbReference>
<evidence type="ECO:0000256" key="3">
    <source>
        <dbReference type="ARBA" id="ARBA00022490"/>
    </source>
</evidence>
<dbReference type="Pfam" id="PF00589">
    <property type="entry name" value="Phage_integrase"/>
    <property type="match status" value="1"/>
</dbReference>
<feature type="active site" description="O-(3'-phospho-DNA)-tyrosine intermediate" evidence="10">
    <location>
        <position position="288"/>
    </location>
</feature>
<dbReference type="Pfam" id="PF02899">
    <property type="entry name" value="Phage_int_SAM_1"/>
    <property type="match status" value="1"/>
</dbReference>
<dbReference type="InterPro" id="IPR011932">
    <property type="entry name" value="Recomb_XerD"/>
</dbReference>
<dbReference type="InterPro" id="IPR023009">
    <property type="entry name" value="Tyrosine_recombinase_XerC/XerD"/>
</dbReference>
<dbReference type="InterPro" id="IPR011010">
    <property type="entry name" value="DNA_brk_join_enz"/>
</dbReference>
<dbReference type="EMBL" id="JACIER010000007">
    <property type="protein sequence ID" value="MBB4044201.1"/>
    <property type="molecule type" value="Genomic_DNA"/>
</dbReference>
<dbReference type="HAMAP" id="MF_01808">
    <property type="entry name" value="Recomb_XerC_XerD"/>
    <property type="match status" value="1"/>
</dbReference>
<evidence type="ECO:0000313" key="13">
    <source>
        <dbReference type="EMBL" id="MBB4044201.1"/>
    </source>
</evidence>
<protein>
    <recommendedName>
        <fullName evidence="10">Tyrosine recombinase XerC</fullName>
    </recommendedName>
</protein>
<dbReference type="InterPro" id="IPR004107">
    <property type="entry name" value="Integrase_SAM-like_N"/>
</dbReference>
<feature type="domain" description="Core-binding (CB)" evidence="12">
    <location>
        <begin position="11"/>
        <end position="96"/>
    </location>
</feature>
<keyword evidence="3 10" id="KW-0963">Cytoplasm</keyword>
<dbReference type="GO" id="GO:0009037">
    <property type="term" value="F:tyrosine-based site-specific recombinase activity"/>
    <property type="evidence" value="ECO:0007669"/>
    <property type="project" value="UniProtKB-UniRule"/>
</dbReference>
<dbReference type="GO" id="GO:0007059">
    <property type="term" value="P:chromosome segregation"/>
    <property type="evidence" value="ECO:0007669"/>
    <property type="project" value="UniProtKB-UniRule"/>
</dbReference>
<feature type="active site" evidence="10">
    <location>
        <position position="253"/>
    </location>
</feature>
<comment type="caution">
    <text evidence="13">The sequence shown here is derived from an EMBL/GenBank/DDBJ whole genome shotgun (WGS) entry which is preliminary data.</text>
</comment>
<evidence type="ECO:0000256" key="2">
    <source>
        <dbReference type="ARBA" id="ARBA00010450"/>
    </source>
</evidence>
<name>A0A840CZE4_9BACE</name>
<gene>
    <name evidence="10" type="primary">xerC</name>
    <name evidence="13" type="ORF">GGR06_001992</name>
</gene>
<dbReference type="PANTHER" id="PTHR30349:SF81">
    <property type="entry name" value="TYROSINE RECOMBINASE XERC"/>
    <property type="match status" value="1"/>
</dbReference>
<dbReference type="Gene3D" id="1.10.443.10">
    <property type="entry name" value="Intergrase catalytic core"/>
    <property type="match status" value="1"/>
</dbReference>
<dbReference type="GO" id="GO:0006313">
    <property type="term" value="P:DNA transposition"/>
    <property type="evidence" value="ECO:0007669"/>
    <property type="project" value="UniProtKB-UniRule"/>
</dbReference>
<dbReference type="InterPro" id="IPR002104">
    <property type="entry name" value="Integrase_catalytic"/>
</dbReference>
<feature type="active site" evidence="10">
    <location>
        <position position="256"/>
    </location>
</feature>
<evidence type="ECO:0000256" key="9">
    <source>
        <dbReference type="ARBA" id="ARBA00023306"/>
    </source>
</evidence>
<comment type="similarity">
    <text evidence="10">Belongs to the 'phage' integrase family. XerC subfamily.</text>
</comment>
<keyword evidence="14" id="KW-1185">Reference proteome</keyword>
<feature type="active site" evidence="10">
    <location>
        <position position="157"/>
    </location>
</feature>
<comment type="similarity">
    <text evidence="2">Belongs to the 'phage' integrase family. XerD subfamily.</text>
</comment>
<dbReference type="Gene3D" id="1.10.150.130">
    <property type="match status" value="1"/>
</dbReference>
<dbReference type="CDD" id="cd00798">
    <property type="entry name" value="INT_XerDC_C"/>
    <property type="match status" value="1"/>
</dbReference>
<proteinExistence type="inferred from homology"/>
<evidence type="ECO:0000256" key="7">
    <source>
        <dbReference type="ARBA" id="ARBA00023125"/>
    </source>
</evidence>
<keyword evidence="8 10" id="KW-0233">DNA recombination</keyword>
<keyword evidence="5 10" id="KW-0159">Chromosome partition</keyword>
<keyword evidence="7 10" id="KW-0238">DNA-binding</keyword>
<keyword evidence="4 10" id="KW-0132">Cell division</keyword>
<dbReference type="RefSeq" id="WP_044162194.1">
    <property type="nucleotide sequence ID" value="NZ_JACIER010000007.1"/>
</dbReference>
<keyword evidence="9 10" id="KW-0131">Cell cycle</keyword>
<feature type="domain" description="Tyr recombinase" evidence="11">
    <location>
        <begin position="117"/>
        <end position="301"/>
    </location>
</feature>